<dbReference type="GO" id="GO:0004177">
    <property type="term" value="F:aminopeptidase activity"/>
    <property type="evidence" value="ECO:0007669"/>
    <property type="project" value="UniProtKB-KW"/>
</dbReference>
<keyword evidence="3" id="KW-0378">Hydrolase</keyword>
<dbReference type="InterPro" id="IPR007035">
    <property type="entry name" value="Peptidase_M55"/>
</dbReference>
<reference evidence="3 4" key="1">
    <citation type="submission" date="2016-02" db="EMBL/GenBank/DDBJ databases">
        <title>Genome sequence of Clostridium colicanis DSM 13634.</title>
        <authorList>
            <person name="Poehlein A."/>
            <person name="Daniel R."/>
        </authorList>
    </citation>
    <scope>NUCLEOTIDE SEQUENCE [LARGE SCALE GENOMIC DNA]</scope>
    <source>
        <strain evidence="3 4">DSM 13634</strain>
    </source>
</reference>
<dbReference type="SUPFAM" id="SSF63992">
    <property type="entry name" value="Dipeptide transport protein"/>
    <property type="match status" value="1"/>
</dbReference>
<dbReference type="EC" id="3.4.11.-" evidence="3"/>
<keyword evidence="3" id="KW-0031">Aminopeptidase</keyword>
<feature type="binding site" evidence="2">
    <location>
        <position position="106"/>
    </location>
    <ligand>
        <name>Zn(2+)</name>
        <dbReference type="ChEBI" id="CHEBI:29105"/>
        <label>2</label>
    </ligand>
</feature>
<comment type="caution">
    <text evidence="3">The sequence shown here is derived from an EMBL/GenBank/DDBJ whole genome shotgun (WGS) entry which is preliminary data.</text>
</comment>
<evidence type="ECO:0000256" key="2">
    <source>
        <dbReference type="PIRSR" id="PIRSR015853-2"/>
    </source>
</evidence>
<dbReference type="InterPro" id="IPR036177">
    <property type="entry name" value="Peptidase_M55_sf"/>
</dbReference>
<keyword evidence="4" id="KW-1185">Reference proteome</keyword>
<dbReference type="RefSeq" id="WP_242862604.1">
    <property type="nucleotide sequence ID" value="NZ_LTBB01000003.1"/>
</dbReference>
<feature type="binding site" evidence="2">
    <location>
        <position position="9"/>
    </location>
    <ligand>
        <name>Zn(2+)</name>
        <dbReference type="ChEBI" id="CHEBI:29105"/>
        <label>2</label>
    </ligand>
</feature>
<dbReference type="InterPro" id="IPR027476">
    <property type="entry name" value="DppA_N"/>
</dbReference>
<dbReference type="STRING" id="1121305.CLCOL_06920"/>
<protein>
    <submittedName>
        <fullName evidence="3">D-aminopeptidase</fullName>
        <ecNumber evidence="3">3.4.11.-</ecNumber>
    </submittedName>
</protein>
<keyword evidence="2" id="KW-0862">Zinc</keyword>
<evidence type="ECO:0000313" key="3">
    <source>
        <dbReference type="EMBL" id="KYH29462.1"/>
    </source>
</evidence>
<organism evidence="3 4">
    <name type="scientific">Clostridium colicanis DSM 13634</name>
    <dbReference type="NCBI Taxonomy" id="1121305"/>
    <lineage>
        <taxon>Bacteria</taxon>
        <taxon>Bacillati</taxon>
        <taxon>Bacillota</taxon>
        <taxon>Clostridia</taxon>
        <taxon>Eubacteriales</taxon>
        <taxon>Clostridiaceae</taxon>
        <taxon>Clostridium</taxon>
    </lineage>
</organism>
<feature type="binding site" evidence="2">
    <location>
        <position position="61"/>
    </location>
    <ligand>
        <name>Zn(2+)</name>
        <dbReference type="ChEBI" id="CHEBI:29105"/>
        <label>2</label>
    </ligand>
</feature>
<keyword evidence="3" id="KW-0645">Protease</keyword>
<dbReference type="PATRIC" id="fig|1121305.3.peg.701"/>
<feature type="binding site" evidence="2">
    <location>
        <position position="137"/>
    </location>
    <ligand>
        <name>Zn(2+)</name>
        <dbReference type="ChEBI" id="CHEBI:29105"/>
        <label>2</label>
    </ligand>
</feature>
<proteinExistence type="predicted"/>
<dbReference type="EMBL" id="LTBB01000003">
    <property type="protein sequence ID" value="KYH29462.1"/>
    <property type="molecule type" value="Genomic_DNA"/>
</dbReference>
<feature type="active site" description="Nucleophile" evidence="1">
    <location>
        <position position="118"/>
    </location>
</feature>
<dbReference type="Pfam" id="PF04951">
    <property type="entry name" value="Peptidase_M55"/>
    <property type="match status" value="1"/>
</dbReference>
<dbReference type="Proteomes" id="UP000075374">
    <property type="component" value="Unassembled WGS sequence"/>
</dbReference>
<dbReference type="GO" id="GO:0046872">
    <property type="term" value="F:metal ion binding"/>
    <property type="evidence" value="ECO:0007669"/>
    <property type="project" value="UniProtKB-KW"/>
</dbReference>
<feature type="binding site" evidence="2">
    <location>
        <position position="11"/>
    </location>
    <ligand>
        <name>Zn(2+)</name>
        <dbReference type="ChEBI" id="CHEBI:29105"/>
        <label>1</label>
    </ligand>
</feature>
<dbReference type="Gene3D" id="3.30.1360.130">
    <property type="entry name" value="Dipeptide transport protein"/>
    <property type="match status" value="1"/>
</dbReference>
<gene>
    <name evidence="3" type="primary">dppA</name>
    <name evidence="3" type="ORF">CLCOL_06920</name>
</gene>
<keyword evidence="2" id="KW-0479">Metal-binding</keyword>
<dbReference type="AlphaFoldDB" id="A0A151APA5"/>
<dbReference type="PIRSF" id="PIRSF015853">
    <property type="entry name" value="Pep_DppA"/>
    <property type="match status" value="1"/>
</dbReference>
<evidence type="ECO:0000256" key="1">
    <source>
        <dbReference type="PIRSR" id="PIRSR015853-1"/>
    </source>
</evidence>
<dbReference type="Gene3D" id="3.40.50.10780">
    <property type="entry name" value="Dipeptide transport protein"/>
    <property type="match status" value="1"/>
</dbReference>
<accession>A0A151APA5</accession>
<feature type="binding site" evidence="2">
    <location>
        <position position="9"/>
    </location>
    <ligand>
        <name>Zn(2+)</name>
        <dbReference type="ChEBI" id="CHEBI:29105"/>
        <label>1</label>
    </ligand>
</feature>
<dbReference type="CDD" id="cd08770">
    <property type="entry name" value="DAP_dppA_3"/>
    <property type="match status" value="1"/>
</dbReference>
<evidence type="ECO:0000313" key="4">
    <source>
        <dbReference type="Proteomes" id="UP000075374"/>
    </source>
</evidence>
<sequence length="267" mass="29717">MMKIYISADIEGTTGITSWDETEKDKESYARFQEQMNREVKAACDGAIKAGAKEIWINDAHDSGRNLNPRLLPKNIKIIRGWAGHPFSMVQELDSSFDAVLFTGYHSHGGSRSNPLAHTMNPYDVDYIKINGEYASEFTLHAYAAAYVGVPSVFISGDKGLCEDAKRLNPNIRTVGVNEGRGASTISIHPDLAVEMIEKEVEEALKGDLSLCKIQLPKEFNLEIGYVSHTKAHRFSFYPGAKLVSSKVVAFTSEDYFEILRTILFLT</sequence>
<name>A0A151APA5_9CLOT</name>